<dbReference type="RefSeq" id="WP_345927371.1">
    <property type="nucleotide sequence ID" value="NZ_JBDIVF010000004.1"/>
</dbReference>
<sequence>MQIANLADLFRVLDESVQPEHKTDIAALAEQDLYQLHLGVNGVIRSLAYYKNDSATGKQYFQSLGLPDDGSAILGRIYWLHLRGEQITEQKLLHIIERESLFIFDEEARNLAAELSASCAKYKSSVGKAI</sequence>
<protein>
    <submittedName>
        <fullName evidence="1">Uncharacterized protein</fullName>
    </submittedName>
</protein>
<comment type="caution">
    <text evidence="1">The sequence shown here is derived from an EMBL/GenBank/DDBJ whole genome shotgun (WGS) entry which is preliminary data.</text>
</comment>
<gene>
    <name evidence="1" type="ORF">ABVT11_16845</name>
</gene>
<evidence type="ECO:0000313" key="1">
    <source>
        <dbReference type="EMBL" id="MET1491509.1"/>
    </source>
</evidence>
<name>A0ABV2CUA7_9RHOO</name>
<accession>A0ABV2CUA7</accession>
<organism evidence="1 2">
    <name type="scientific">Uliginosibacterium paludis</name>
    <dbReference type="NCBI Taxonomy" id="1615952"/>
    <lineage>
        <taxon>Bacteria</taxon>
        <taxon>Pseudomonadati</taxon>
        <taxon>Pseudomonadota</taxon>
        <taxon>Betaproteobacteria</taxon>
        <taxon>Rhodocyclales</taxon>
        <taxon>Zoogloeaceae</taxon>
        <taxon>Uliginosibacterium</taxon>
    </lineage>
</organism>
<reference evidence="1 2" key="1">
    <citation type="submission" date="2024-07" db="EMBL/GenBank/DDBJ databases">
        <title>Uliginosibacterium paludis KCTC:42655.</title>
        <authorList>
            <person name="Kim M.K."/>
        </authorList>
    </citation>
    <scope>NUCLEOTIDE SEQUENCE [LARGE SCALE GENOMIC DNA]</scope>
    <source>
        <strain evidence="1 2">KCTC 42655</strain>
    </source>
</reference>
<dbReference type="EMBL" id="JBEWLZ010000012">
    <property type="protein sequence ID" value="MET1491509.1"/>
    <property type="molecule type" value="Genomic_DNA"/>
</dbReference>
<evidence type="ECO:0000313" key="2">
    <source>
        <dbReference type="Proteomes" id="UP001548590"/>
    </source>
</evidence>
<keyword evidence="2" id="KW-1185">Reference proteome</keyword>
<dbReference type="Proteomes" id="UP001548590">
    <property type="component" value="Unassembled WGS sequence"/>
</dbReference>
<proteinExistence type="predicted"/>